<dbReference type="EMBL" id="JARJCW010000102">
    <property type="protein sequence ID" value="KAJ7194025.1"/>
    <property type="molecule type" value="Genomic_DNA"/>
</dbReference>
<feature type="region of interest" description="Disordered" evidence="2">
    <location>
        <begin position="152"/>
        <end position="189"/>
    </location>
</feature>
<comment type="caution">
    <text evidence="5">The sequence shown here is derived from an EMBL/GenBank/DDBJ whole genome shotgun (WGS) entry which is preliminary data.</text>
</comment>
<name>A0AAD6UWW9_9AGAR</name>
<keyword evidence="6" id="KW-1185">Reference proteome</keyword>
<organism evidence="5 6">
    <name type="scientific">Mycena pura</name>
    <dbReference type="NCBI Taxonomy" id="153505"/>
    <lineage>
        <taxon>Eukaryota</taxon>
        <taxon>Fungi</taxon>
        <taxon>Dikarya</taxon>
        <taxon>Basidiomycota</taxon>
        <taxon>Agaricomycotina</taxon>
        <taxon>Agaricomycetes</taxon>
        <taxon>Agaricomycetidae</taxon>
        <taxon>Agaricales</taxon>
        <taxon>Marasmiineae</taxon>
        <taxon>Mycenaceae</taxon>
        <taxon>Mycena</taxon>
    </lineage>
</organism>
<keyword evidence="3" id="KW-0472">Membrane</keyword>
<feature type="signal peptide" evidence="4">
    <location>
        <begin position="1"/>
        <end position="22"/>
    </location>
</feature>
<reference evidence="5" key="1">
    <citation type="submission" date="2023-03" db="EMBL/GenBank/DDBJ databases">
        <title>Massive genome expansion in bonnet fungi (Mycena s.s.) driven by repeated elements and novel gene families across ecological guilds.</title>
        <authorList>
            <consortium name="Lawrence Berkeley National Laboratory"/>
            <person name="Harder C.B."/>
            <person name="Miyauchi S."/>
            <person name="Viragh M."/>
            <person name="Kuo A."/>
            <person name="Thoen E."/>
            <person name="Andreopoulos B."/>
            <person name="Lu D."/>
            <person name="Skrede I."/>
            <person name="Drula E."/>
            <person name="Henrissat B."/>
            <person name="Morin E."/>
            <person name="Kohler A."/>
            <person name="Barry K."/>
            <person name="LaButti K."/>
            <person name="Morin E."/>
            <person name="Salamov A."/>
            <person name="Lipzen A."/>
            <person name="Mereny Z."/>
            <person name="Hegedus B."/>
            <person name="Baldrian P."/>
            <person name="Stursova M."/>
            <person name="Weitz H."/>
            <person name="Taylor A."/>
            <person name="Grigoriev I.V."/>
            <person name="Nagy L.G."/>
            <person name="Martin F."/>
            <person name="Kauserud H."/>
        </authorList>
    </citation>
    <scope>NUCLEOTIDE SEQUENCE</scope>
    <source>
        <strain evidence="5">9144</strain>
    </source>
</reference>
<sequence>MQPKLSLHALAVLSAFIAAAAAQTTVTVSSGNPSFTTTLVPTGNGSSTANITEPRPVASWIVGTASDSESHMPAGAIARAAVAASLGTLLFLGALAAAFVLARRRRRRLRATAAAAIPDACAAAIRAEQRYLALEDELLALRAEVASLAARPASAPLHGHGHEKDAEAMLESKDKLKEAAKDGPPTYTT</sequence>
<evidence type="ECO:0000256" key="4">
    <source>
        <dbReference type="SAM" id="SignalP"/>
    </source>
</evidence>
<keyword evidence="4" id="KW-0732">Signal</keyword>
<evidence type="ECO:0000313" key="5">
    <source>
        <dbReference type="EMBL" id="KAJ7194025.1"/>
    </source>
</evidence>
<evidence type="ECO:0000256" key="1">
    <source>
        <dbReference type="SAM" id="Coils"/>
    </source>
</evidence>
<feature type="chain" id="PRO_5042162291" evidence="4">
    <location>
        <begin position="23"/>
        <end position="189"/>
    </location>
</feature>
<proteinExistence type="predicted"/>
<dbReference type="AlphaFoldDB" id="A0AAD6UWW9"/>
<accession>A0AAD6UWW9</accession>
<gene>
    <name evidence="5" type="ORF">GGX14DRAFT_576682</name>
</gene>
<keyword evidence="3" id="KW-1133">Transmembrane helix</keyword>
<feature type="transmembrane region" description="Helical" evidence="3">
    <location>
        <begin position="76"/>
        <end position="102"/>
    </location>
</feature>
<feature type="compositionally biased region" description="Basic and acidic residues" evidence="2">
    <location>
        <begin position="160"/>
        <end position="181"/>
    </location>
</feature>
<protein>
    <submittedName>
        <fullName evidence="5">Uncharacterized protein</fullName>
    </submittedName>
</protein>
<evidence type="ECO:0000256" key="3">
    <source>
        <dbReference type="SAM" id="Phobius"/>
    </source>
</evidence>
<feature type="coiled-coil region" evidence="1">
    <location>
        <begin position="124"/>
        <end position="151"/>
    </location>
</feature>
<keyword evidence="3" id="KW-0812">Transmembrane</keyword>
<evidence type="ECO:0000313" key="6">
    <source>
        <dbReference type="Proteomes" id="UP001219525"/>
    </source>
</evidence>
<dbReference type="Proteomes" id="UP001219525">
    <property type="component" value="Unassembled WGS sequence"/>
</dbReference>
<evidence type="ECO:0000256" key="2">
    <source>
        <dbReference type="SAM" id="MobiDB-lite"/>
    </source>
</evidence>
<keyword evidence="1" id="KW-0175">Coiled coil</keyword>